<dbReference type="InterPro" id="IPR016661">
    <property type="entry name" value="PFDN4"/>
</dbReference>
<evidence type="ECO:0000256" key="1">
    <source>
        <dbReference type="ARBA" id="ARBA00008045"/>
    </source>
</evidence>
<comment type="subunit">
    <text evidence="4">Heterohexamer of two PFD-alpha type and four PFD-beta type subunits.</text>
</comment>
<gene>
    <name evidence="6" type="ORF">BD410DRAFT_784119</name>
</gene>
<keyword evidence="5" id="KW-0175">Coiled coil</keyword>
<feature type="coiled-coil region" evidence="5">
    <location>
        <begin position="26"/>
        <end position="103"/>
    </location>
</feature>
<dbReference type="AlphaFoldDB" id="A0A4Y7QFG2"/>
<dbReference type="Proteomes" id="UP000294933">
    <property type="component" value="Unassembled WGS sequence"/>
</dbReference>
<dbReference type="GO" id="GO:0016272">
    <property type="term" value="C:prefoldin complex"/>
    <property type="evidence" value="ECO:0007669"/>
    <property type="project" value="UniProtKB-UniRule"/>
</dbReference>
<dbReference type="Gene3D" id="1.10.287.370">
    <property type="match status" value="1"/>
</dbReference>
<dbReference type="EMBL" id="ML170162">
    <property type="protein sequence ID" value="TDL26096.1"/>
    <property type="molecule type" value="Genomic_DNA"/>
</dbReference>
<proteinExistence type="inferred from homology"/>
<dbReference type="InterPro" id="IPR002777">
    <property type="entry name" value="PFD_beta-like"/>
</dbReference>
<keyword evidence="7" id="KW-1185">Reference proteome</keyword>
<dbReference type="GO" id="GO:0006457">
    <property type="term" value="P:protein folding"/>
    <property type="evidence" value="ECO:0007669"/>
    <property type="project" value="UniProtKB-UniRule"/>
</dbReference>
<evidence type="ECO:0000256" key="3">
    <source>
        <dbReference type="ARBA" id="ARBA00024667"/>
    </source>
</evidence>
<evidence type="ECO:0000313" key="7">
    <source>
        <dbReference type="Proteomes" id="UP000294933"/>
    </source>
</evidence>
<dbReference type="OrthoDB" id="10250441at2759"/>
<dbReference type="STRING" id="50990.A0A4Y7QFG2"/>
<dbReference type="Pfam" id="PF01920">
    <property type="entry name" value="Prefoldin_2"/>
    <property type="match status" value="1"/>
</dbReference>
<protein>
    <recommendedName>
        <fullName evidence="4">Prefoldin subunit 4</fullName>
    </recommendedName>
</protein>
<accession>A0A4Y7QFG2</accession>
<dbReference type="PANTHER" id="PTHR21100:SF9">
    <property type="entry name" value="PREFOLDIN SUBUNIT 4"/>
    <property type="match status" value="1"/>
</dbReference>
<evidence type="ECO:0000256" key="5">
    <source>
        <dbReference type="SAM" id="Coils"/>
    </source>
</evidence>
<keyword evidence="2 4" id="KW-0143">Chaperone</keyword>
<dbReference type="VEuPathDB" id="FungiDB:BD410DRAFT_784119"/>
<organism evidence="6 7">
    <name type="scientific">Rickenella mellea</name>
    <dbReference type="NCBI Taxonomy" id="50990"/>
    <lineage>
        <taxon>Eukaryota</taxon>
        <taxon>Fungi</taxon>
        <taxon>Dikarya</taxon>
        <taxon>Basidiomycota</taxon>
        <taxon>Agaricomycotina</taxon>
        <taxon>Agaricomycetes</taxon>
        <taxon>Hymenochaetales</taxon>
        <taxon>Rickenellaceae</taxon>
        <taxon>Rickenella</taxon>
    </lineage>
</organism>
<sequence>MRMLSQREEKEEVEVTWEDQQRINSFSKLNARHRMIEDKLDELKQEKEAVDDLSMELELADEDQPVLYRVGEAFVHMPHSRAMKRLERDAEDINKEISKLSDNAEVCQTSMKELKVLLYAKFGSAINLDE</sequence>
<dbReference type="FunFam" id="1.10.287.370:FF:000005">
    <property type="entry name" value="Prefoldin subunit 4"/>
    <property type="match status" value="1"/>
</dbReference>
<evidence type="ECO:0000256" key="2">
    <source>
        <dbReference type="ARBA" id="ARBA00023186"/>
    </source>
</evidence>
<dbReference type="SUPFAM" id="SSF46579">
    <property type="entry name" value="Prefoldin"/>
    <property type="match status" value="1"/>
</dbReference>
<name>A0A4Y7QFG2_9AGAM</name>
<dbReference type="GO" id="GO:0005737">
    <property type="term" value="C:cytoplasm"/>
    <property type="evidence" value="ECO:0007669"/>
    <property type="project" value="UniProtKB-ARBA"/>
</dbReference>
<comment type="function">
    <text evidence="3 4">Binds specifically to cytosolic chaperonin (c-CPN) and transfers target proteins to it. Binds to nascent polypeptide chain and promotes folding in an environment in which there are many competing pathways for nonnative proteins.</text>
</comment>
<comment type="similarity">
    <text evidence="1 4">Belongs to the prefoldin subunit beta family.</text>
</comment>
<evidence type="ECO:0000313" key="6">
    <source>
        <dbReference type="EMBL" id="TDL26096.1"/>
    </source>
</evidence>
<dbReference type="InterPro" id="IPR009053">
    <property type="entry name" value="Prefoldin"/>
</dbReference>
<dbReference type="CDD" id="cd23165">
    <property type="entry name" value="Prefoldin_4"/>
    <property type="match status" value="1"/>
</dbReference>
<dbReference type="GO" id="GO:0051082">
    <property type="term" value="F:unfolded protein binding"/>
    <property type="evidence" value="ECO:0007669"/>
    <property type="project" value="InterPro"/>
</dbReference>
<dbReference type="PIRSF" id="PIRSF016477">
    <property type="entry name" value="Prefoldin_subunit_4"/>
    <property type="match status" value="1"/>
</dbReference>
<evidence type="ECO:0000256" key="4">
    <source>
        <dbReference type="PIRNR" id="PIRNR016477"/>
    </source>
</evidence>
<reference evidence="6 7" key="1">
    <citation type="submission" date="2018-06" db="EMBL/GenBank/DDBJ databases">
        <title>A transcriptomic atlas of mushroom development highlights an independent origin of complex multicellularity.</title>
        <authorList>
            <consortium name="DOE Joint Genome Institute"/>
            <person name="Krizsan K."/>
            <person name="Almasi E."/>
            <person name="Merenyi Z."/>
            <person name="Sahu N."/>
            <person name="Viragh M."/>
            <person name="Koszo T."/>
            <person name="Mondo S."/>
            <person name="Kiss B."/>
            <person name="Balint B."/>
            <person name="Kues U."/>
            <person name="Barry K."/>
            <person name="Hegedus J.C."/>
            <person name="Henrissat B."/>
            <person name="Johnson J."/>
            <person name="Lipzen A."/>
            <person name="Ohm R."/>
            <person name="Nagy I."/>
            <person name="Pangilinan J."/>
            <person name="Yan J."/>
            <person name="Xiong Y."/>
            <person name="Grigoriev I.V."/>
            <person name="Hibbett D.S."/>
            <person name="Nagy L.G."/>
        </authorList>
    </citation>
    <scope>NUCLEOTIDE SEQUENCE [LARGE SCALE GENOMIC DNA]</scope>
    <source>
        <strain evidence="6 7">SZMC22713</strain>
    </source>
</reference>
<dbReference type="PANTHER" id="PTHR21100">
    <property type="entry name" value="PREFOLDIN SUBUNIT 4"/>
    <property type="match status" value="1"/>
</dbReference>